<comment type="catalytic activity">
    <reaction evidence="9">
        <text>S-methyl-5'-thioadenosine + phosphate = 5-(methylsulfanyl)-alpha-D-ribose 1-phosphate + adenine</text>
        <dbReference type="Rhea" id="RHEA:11852"/>
        <dbReference type="ChEBI" id="CHEBI:16708"/>
        <dbReference type="ChEBI" id="CHEBI:17509"/>
        <dbReference type="ChEBI" id="CHEBI:43474"/>
        <dbReference type="ChEBI" id="CHEBI:58533"/>
        <dbReference type="EC" id="2.4.2.28"/>
    </reaction>
    <physiologicalReaction direction="left-to-right" evidence="9">
        <dbReference type="Rhea" id="RHEA:11853"/>
    </physiologicalReaction>
</comment>
<gene>
    <name evidence="11" type="ORF">DYBT9623_02454</name>
</gene>
<protein>
    <recommendedName>
        <fullName evidence="10">Purine nucleoside phosphorylase</fullName>
    </recommendedName>
</protein>
<evidence type="ECO:0000313" key="11">
    <source>
        <dbReference type="EMBL" id="CAG5069717.1"/>
    </source>
</evidence>
<dbReference type="SUPFAM" id="SSF64438">
    <property type="entry name" value="CNF1/YfiH-like putative cysteine hydrolases"/>
    <property type="match status" value="1"/>
</dbReference>
<evidence type="ECO:0000256" key="3">
    <source>
        <dbReference type="ARBA" id="ARBA00022679"/>
    </source>
</evidence>
<evidence type="ECO:0000256" key="2">
    <source>
        <dbReference type="ARBA" id="ARBA00007353"/>
    </source>
</evidence>
<evidence type="ECO:0000256" key="8">
    <source>
        <dbReference type="ARBA" id="ARBA00048968"/>
    </source>
</evidence>
<keyword evidence="12" id="KW-1185">Reference proteome</keyword>
<dbReference type="Pfam" id="PF02578">
    <property type="entry name" value="Cu-oxidase_4"/>
    <property type="match status" value="1"/>
</dbReference>
<organism evidence="11 12">
    <name type="scientific">Dyadobacter linearis</name>
    <dbReference type="NCBI Taxonomy" id="2823330"/>
    <lineage>
        <taxon>Bacteria</taxon>
        <taxon>Pseudomonadati</taxon>
        <taxon>Bacteroidota</taxon>
        <taxon>Cytophagia</taxon>
        <taxon>Cytophagales</taxon>
        <taxon>Spirosomataceae</taxon>
        <taxon>Dyadobacter</taxon>
    </lineage>
</organism>
<comment type="catalytic activity">
    <reaction evidence="8">
        <text>adenosine + phosphate = alpha-D-ribose 1-phosphate + adenine</text>
        <dbReference type="Rhea" id="RHEA:27642"/>
        <dbReference type="ChEBI" id="CHEBI:16335"/>
        <dbReference type="ChEBI" id="CHEBI:16708"/>
        <dbReference type="ChEBI" id="CHEBI:43474"/>
        <dbReference type="ChEBI" id="CHEBI:57720"/>
        <dbReference type="EC" id="2.4.2.1"/>
    </reaction>
    <physiologicalReaction direction="left-to-right" evidence="8">
        <dbReference type="Rhea" id="RHEA:27643"/>
    </physiologicalReaction>
</comment>
<sequence length="258" mass="28141">MTDFSTTNQKPLFRKPSIFAGLEHVIAAESTRHGGVSPAPFNSLNLGGSQDSQTHILANNHRFFAALGVPFEQVAKSHQVHGNEIINVKAPDRFEGFDALITNVPGIQLAVTVADCTPILVFDTVNKASAAIHAGWRGTVSGIVSKTIAAMQNSFGSDPKNCFAYVGTCIDECSFEVGEDVAQHFTSAFKRWDENKGKFFVDLKNANREQLLAAGLLQENIEVSPYSTVLHNEDYFSYRLENGVTGRLLATIGYFPEV</sequence>
<comment type="caution">
    <text evidence="11">The sequence shown here is derived from an EMBL/GenBank/DDBJ whole genome shotgun (WGS) entry which is preliminary data.</text>
</comment>
<accession>A0ABM8UQN2</accession>
<dbReference type="NCBIfam" id="TIGR00726">
    <property type="entry name" value="peptidoglycan editing factor PgeF"/>
    <property type="match status" value="1"/>
</dbReference>
<comment type="catalytic activity">
    <reaction evidence="7">
        <text>adenosine + H2O + H(+) = inosine + NH4(+)</text>
        <dbReference type="Rhea" id="RHEA:24408"/>
        <dbReference type="ChEBI" id="CHEBI:15377"/>
        <dbReference type="ChEBI" id="CHEBI:15378"/>
        <dbReference type="ChEBI" id="CHEBI:16335"/>
        <dbReference type="ChEBI" id="CHEBI:17596"/>
        <dbReference type="ChEBI" id="CHEBI:28938"/>
        <dbReference type="EC" id="3.5.4.4"/>
    </reaction>
    <physiologicalReaction direction="left-to-right" evidence="7">
        <dbReference type="Rhea" id="RHEA:24409"/>
    </physiologicalReaction>
</comment>
<evidence type="ECO:0000256" key="9">
    <source>
        <dbReference type="ARBA" id="ARBA00049893"/>
    </source>
</evidence>
<keyword evidence="3" id="KW-0808">Transferase</keyword>
<keyword evidence="5" id="KW-0378">Hydrolase</keyword>
<evidence type="ECO:0000313" key="12">
    <source>
        <dbReference type="Proteomes" id="UP000679725"/>
    </source>
</evidence>
<dbReference type="CDD" id="cd16833">
    <property type="entry name" value="YfiH"/>
    <property type="match status" value="1"/>
</dbReference>
<dbReference type="PANTHER" id="PTHR30616">
    <property type="entry name" value="UNCHARACTERIZED PROTEIN YFIH"/>
    <property type="match status" value="1"/>
</dbReference>
<comment type="similarity">
    <text evidence="2 10">Belongs to the purine nucleoside phosphorylase YfiH/LACC1 family.</text>
</comment>
<keyword evidence="6" id="KW-0862">Zinc</keyword>
<dbReference type="InterPro" id="IPR003730">
    <property type="entry name" value="Cu_polyphenol_OxRdtase"/>
</dbReference>
<keyword evidence="4" id="KW-0479">Metal-binding</keyword>
<proteinExistence type="inferred from homology"/>
<evidence type="ECO:0000256" key="5">
    <source>
        <dbReference type="ARBA" id="ARBA00022801"/>
    </source>
</evidence>
<evidence type="ECO:0000256" key="4">
    <source>
        <dbReference type="ARBA" id="ARBA00022723"/>
    </source>
</evidence>
<dbReference type="InterPro" id="IPR011324">
    <property type="entry name" value="Cytotoxic_necrot_fac-like_cat"/>
</dbReference>
<evidence type="ECO:0000256" key="6">
    <source>
        <dbReference type="ARBA" id="ARBA00022833"/>
    </source>
</evidence>
<keyword evidence="11" id="KW-0560">Oxidoreductase</keyword>
<dbReference type="GO" id="GO:0016491">
    <property type="term" value="F:oxidoreductase activity"/>
    <property type="evidence" value="ECO:0007669"/>
    <property type="project" value="UniProtKB-KW"/>
</dbReference>
<comment type="catalytic activity">
    <reaction evidence="1">
        <text>inosine + phosphate = alpha-D-ribose 1-phosphate + hypoxanthine</text>
        <dbReference type="Rhea" id="RHEA:27646"/>
        <dbReference type="ChEBI" id="CHEBI:17368"/>
        <dbReference type="ChEBI" id="CHEBI:17596"/>
        <dbReference type="ChEBI" id="CHEBI:43474"/>
        <dbReference type="ChEBI" id="CHEBI:57720"/>
        <dbReference type="EC" id="2.4.2.1"/>
    </reaction>
    <physiologicalReaction direction="left-to-right" evidence="1">
        <dbReference type="Rhea" id="RHEA:27647"/>
    </physiologicalReaction>
</comment>
<evidence type="ECO:0000256" key="7">
    <source>
        <dbReference type="ARBA" id="ARBA00047989"/>
    </source>
</evidence>
<dbReference type="Gene3D" id="3.60.140.10">
    <property type="entry name" value="CNF1/YfiH-like putative cysteine hydrolases"/>
    <property type="match status" value="1"/>
</dbReference>
<dbReference type="EMBL" id="CAJRAU010000003">
    <property type="protein sequence ID" value="CAG5069717.1"/>
    <property type="molecule type" value="Genomic_DNA"/>
</dbReference>
<evidence type="ECO:0000256" key="10">
    <source>
        <dbReference type="RuleBase" id="RU361274"/>
    </source>
</evidence>
<reference evidence="11 12" key="1">
    <citation type="submission" date="2021-04" db="EMBL/GenBank/DDBJ databases">
        <authorList>
            <person name="Rodrigo-Torres L."/>
            <person name="Arahal R. D."/>
            <person name="Lucena T."/>
        </authorList>
    </citation>
    <scope>NUCLEOTIDE SEQUENCE [LARGE SCALE GENOMIC DNA]</scope>
    <source>
        <strain evidence="11 12">CECT 9623</strain>
    </source>
</reference>
<dbReference type="Proteomes" id="UP000679725">
    <property type="component" value="Unassembled WGS sequence"/>
</dbReference>
<evidence type="ECO:0000256" key="1">
    <source>
        <dbReference type="ARBA" id="ARBA00000553"/>
    </source>
</evidence>
<dbReference type="InterPro" id="IPR038371">
    <property type="entry name" value="Cu_polyphenol_OxRdtase_sf"/>
</dbReference>
<name>A0ABM8UQN2_9BACT</name>
<dbReference type="PANTHER" id="PTHR30616:SF2">
    <property type="entry name" value="PURINE NUCLEOSIDE PHOSPHORYLASE LACC1"/>
    <property type="match status" value="1"/>
</dbReference>